<dbReference type="GO" id="GO:0030295">
    <property type="term" value="F:protein kinase activator activity"/>
    <property type="evidence" value="ECO:0007669"/>
    <property type="project" value="TreeGrafter"/>
</dbReference>
<keyword evidence="12" id="KW-1185">Reference proteome</keyword>
<evidence type="ECO:0000259" key="10">
    <source>
        <dbReference type="PROSITE" id="PS50109"/>
    </source>
</evidence>
<dbReference type="OrthoDB" id="9804645at2"/>
<evidence type="ECO:0000256" key="2">
    <source>
        <dbReference type="ARBA" id="ARBA00012438"/>
    </source>
</evidence>
<dbReference type="SMART" id="SM00388">
    <property type="entry name" value="HisKA"/>
    <property type="match status" value="1"/>
</dbReference>
<dbReference type="PANTHER" id="PTHR42878">
    <property type="entry name" value="TWO-COMPONENT HISTIDINE KINASE"/>
    <property type="match status" value="1"/>
</dbReference>
<dbReference type="EC" id="2.7.13.3" evidence="2"/>
<dbReference type="InterPro" id="IPR050351">
    <property type="entry name" value="BphY/WalK/GraS-like"/>
</dbReference>
<protein>
    <recommendedName>
        <fullName evidence="2">histidine kinase</fullName>
        <ecNumber evidence="2">2.7.13.3</ecNumber>
    </recommendedName>
</protein>
<proteinExistence type="predicted"/>
<reference evidence="11" key="2">
    <citation type="submission" date="2006-05" db="EMBL/GenBank/DDBJ databases">
        <title>Sequencing of the draft genome and assembly of Desulfuromonas acetoxidans DSM 684.</title>
        <authorList>
            <consortium name="US DOE Joint Genome Institute (JGI-PGF)"/>
            <person name="Copeland A."/>
            <person name="Lucas S."/>
            <person name="Lapidus A."/>
            <person name="Barry K."/>
            <person name="Detter J.C."/>
            <person name="Glavina del Rio T."/>
            <person name="Hammon N."/>
            <person name="Israni S."/>
            <person name="Dalin E."/>
            <person name="Tice H."/>
            <person name="Bruce D."/>
            <person name="Pitluck S."/>
            <person name="Richardson P."/>
        </authorList>
    </citation>
    <scope>NUCLEOTIDE SEQUENCE [LARGE SCALE GENOMIC DNA]</scope>
    <source>
        <strain evidence="11">DSM 684</strain>
    </source>
</reference>
<evidence type="ECO:0000256" key="3">
    <source>
        <dbReference type="ARBA" id="ARBA00022553"/>
    </source>
</evidence>
<dbReference type="InterPro" id="IPR036097">
    <property type="entry name" value="HisK_dim/P_sf"/>
</dbReference>
<dbReference type="AlphaFoldDB" id="Q1K4G0"/>
<dbReference type="Proteomes" id="UP000005695">
    <property type="component" value="Unassembled WGS sequence"/>
</dbReference>
<feature type="transmembrane region" description="Helical" evidence="9">
    <location>
        <begin position="12"/>
        <end position="33"/>
    </location>
</feature>
<comment type="caution">
    <text evidence="11">The sequence shown here is derived from an EMBL/GenBank/DDBJ whole genome shotgun (WGS) entry which is preliminary data.</text>
</comment>
<dbReference type="GO" id="GO:0005524">
    <property type="term" value="F:ATP binding"/>
    <property type="evidence" value="ECO:0007669"/>
    <property type="project" value="UniProtKB-KW"/>
</dbReference>
<dbReference type="InterPro" id="IPR004358">
    <property type="entry name" value="Sig_transdc_His_kin-like_C"/>
</dbReference>
<evidence type="ECO:0000256" key="1">
    <source>
        <dbReference type="ARBA" id="ARBA00000085"/>
    </source>
</evidence>
<dbReference type="Gene3D" id="3.30.565.10">
    <property type="entry name" value="Histidine kinase-like ATPase, C-terminal domain"/>
    <property type="match status" value="1"/>
</dbReference>
<sequence length="317" mass="36751">MKLQRPSINPLLAFIAIQFTWIVVVVFWIYWFLGSHRRLRSIAEKYSPELLQPGIDWVILTEGLLLLFVILAGVYVIFLYWRRQLALNREQKSFVSQVTHELKSPVASVQLHLETIRRHHPAEEQLDGFIDTMLADTERLNSLINKMITANRLEQSRWRLTLRPCNLSEFLDDYMRQWRNTQDDSLQLSCEIAPDIHANIEPDSFSMVLRNLLENAVLYSDPPVKISVELKASHQRCHLLVRDQGRGIAASEQHKVFRLFYRLHREDSHVKGSGLGLFIVRALVKRHKGQIMLHSHGPGKGTTFHIILPELVTETNA</sequence>
<dbReference type="CDD" id="cd00082">
    <property type="entry name" value="HisKA"/>
    <property type="match status" value="1"/>
</dbReference>
<evidence type="ECO:0000313" key="11">
    <source>
        <dbReference type="EMBL" id="EAT17143.1"/>
    </source>
</evidence>
<dbReference type="InterPro" id="IPR005467">
    <property type="entry name" value="His_kinase_dom"/>
</dbReference>
<gene>
    <name evidence="11" type="ORF">Dace_3009</name>
</gene>
<dbReference type="SUPFAM" id="SSF55874">
    <property type="entry name" value="ATPase domain of HSP90 chaperone/DNA topoisomerase II/histidine kinase"/>
    <property type="match status" value="1"/>
</dbReference>
<dbReference type="PRINTS" id="PR00344">
    <property type="entry name" value="BCTRLSENSOR"/>
</dbReference>
<evidence type="ECO:0000256" key="4">
    <source>
        <dbReference type="ARBA" id="ARBA00022679"/>
    </source>
</evidence>
<keyword evidence="9" id="KW-0472">Membrane</keyword>
<comment type="catalytic activity">
    <reaction evidence="1">
        <text>ATP + protein L-histidine = ADP + protein N-phospho-L-histidine.</text>
        <dbReference type="EC" id="2.7.13.3"/>
    </reaction>
</comment>
<organism evidence="11 12">
    <name type="scientific">Desulfuromonas acetoxidans (strain DSM 684 / 11070)</name>
    <dbReference type="NCBI Taxonomy" id="281689"/>
    <lineage>
        <taxon>Bacteria</taxon>
        <taxon>Pseudomonadati</taxon>
        <taxon>Thermodesulfobacteriota</taxon>
        <taxon>Desulfuromonadia</taxon>
        <taxon>Desulfuromonadales</taxon>
        <taxon>Desulfuromonadaceae</taxon>
        <taxon>Desulfuromonas</taxon>
    </lineage>
</organism>
<evidence type="ECO:0000256" key="8">
    <source>
        <dbReference type="ARBA" id="ARBA00023012"/>
    </source>
</evidence>
<evidence type="ECO:0000256" key="5">
    <source>
        <dbReference type="ARBA" id="ARBA00022741"/>
    </source>
</evidence>
<dbReference type="GO" id="GO:0000156">
    <property type="term" value="F:phosphorelay response regulator activity"/>
    <property type="evidence" value="ECO:0007669"/>
    <property type="project" value="TreeGrafter"/>
</dbReference>
<dbReference type="InterPro" id="IPR003661">
    <property type="entry name" value="HisK_dim/P_dom"/>
</dbReference>
<dbReference type="InterPro" id="IPR036890">
    <property type="entry name" value="HATPase_C_sf"/>
</dbReference>
<dbReference type="RefSeq" id="WP_005997328.1">
    <property type="nucleotide sequence ID" value="NZ_AAEW02000001.1"/>
</dbReference>
<dbReference type="GO" id="GO:0000155">
    <property type="term" value="F:phosphorelay sensor kinase activity"/>
    <property type="evidence" value="ECO:0007669"/>
    <property type="project" value="InterPro"/>
</dbReference>
<dbReference type="EMBL" id="AAEW02000001">
    <property type="protein sequence ID" value="EAT17143.1"/>
    <property type="molecule type" value="Genomic_DNA"/>
</dbReference>
<evidence type="ECO:0000313" key="12">
    <source>
        <dbReference type="Proteomes" id="UP000005695"/>
    </source>
</evidence>
<dbReference type="SMART" id="SM00387">
    <property type="entry name" value="HATPase_c"/>
    <property type="match status" value="1"/>
</dbReference>
<keyword evidence="9" id="KW-1133">Transmembrane helix</keyword>
<dbReference type="SUPFAM" id="SSF47384">
    <property type="entry name" value="Homodimeric domain of signal transducing histidine kinase"/>
    <property type="match status" value="1"/>
</dbReference>
<dbReference type="InterPro" id="IPR003594">
    <property type="entry name" value="HATPase_dom"/>
</dbReference>
<dbReference type="FunFam" id="3.30.565.10:FF:000006">
    <property type="entry name" value="Sensor histidine kinase WalK"/>
    <property type="match status" value="1"/>
</dbReference>
<keyword evidence="8" id="KW-0902">Two-component regulatory system</keyword>
<keyword evidence="3" id="KW-0597">Phosphoprotein</keyword>
<keyword evidence="4" id="KW-0808">Transferase</keyword>
<dbReference type="PROSITE" id="PS50109">
    <property type="entry name" value="HIS_KIN"/>
    <property type="match status" value="1"/>
</dbReference>
<keyword evidence="6 11" id="KW-0418">Kinase</keyword>
<dbReference type="Pfam" id="PF02518">
    <property type="entry name" value="HATPase_c"/>
    <property type="match status" value="1"/>
</dbReference>
<evidence type="ECO:0000256" key="6">
    <source>
        <dbReference type="ARBA" id="ARBA00022777"/>
    </source>
</evidence>
<keyword evidence="7" id="KW-0067">ATP-binding</keyword>
<feature type="transmembrane region" description="Helical" evidence="9">
    <location>
        <begin position="57"/>
        <end position="81"/>
    </location>
</feature>
<evidence type="ECO:0000256" key="9">
    <source>
        <dbReference type="SAM" id="Phobius"/>
    </source>
</evidence>
<accession>Q1K4G0</accession>
<dbReference type="PANTHER" id="PTHR42878:SF7">
    <property type="entry name" value="SENSOR HISTIDINE KINASE GLRK"/>
    <property type="match status" value="1"/>
</dbReference>
<reference evidence="11" key="1">
    <citation type="submission" date="2006-05" db="EMBL/GenBank/DDBJ databases">
        <title>Annotation of the draft genome assembly of Desulfuromonas acetoxidans DSM 684.</title>
        <authorList>
            <consortium name="US DOE Joint Genome Institute (JGI-ORNL)"/>
            <person name="Larimer F."/>
            <person name="Land M."/>
            <person name="Hauser L."/>
        </authorList>
    </citation>
    <scope>NUCLEOTIDE SEQUENCE [LARGE SCALE GENOMIC DNA]</scope>
    <source>
        <strain evidence="11">DSM 684</strain>
    </source>
</reference>
<dbReference type="Pfam" id="PF00512">
    <property type="entry name" value="HisKA"/>
    <property type="match status" value="1"/>
</dbReference>
<name>Q1K4G0_DESA6</name>
<dbReference type="Gene3D" id="1.10.287.130">
    <property type="match status" value="1"/>
</dbReference>
<keyword evidence="9" id="KW-0812">Transmembrane</keyword>
<evidence type="ECO:0000256" key="7">
    <source>
        <dbReference type="ARBA" id="ARBA00022840"/>
    </source>
</evidence>
<dbReference type="GO" id="GO:0007234">
    <property type="term" value="P:osmosensory signaling via phosphorelay pathway"/>
    <property type="evidence" value="ECO:0007669"/>
    <property type="project" value="TreeGrafter"/>
</dbReference>
<feature type="domain" description="Histidine kinase" evidence="10">
    <location>
        <begin position="97"/>
        <end position="312"/>
    </location>
</feature>
<keyword evidence="5" id="KW-0547">Nucleotide-binding</keyword>